<name>A0A914WXU3_9BILA</name>
<keyword evidence="2" id="KW-1185">Reference proteome</keyword>
<keyword evidence="1" id="KW-0472">Membrane</keyword>
<keyword evidence="1" id="KW-1133">Transmembrane helix</keyword>
<proteinExistence type="predicted"/>
<dbReference type="Proteomes" id="UP000887566">
    <property type="component" value="Unplaced"/>
</dbReference>
<evidence type="ECO:0000313" key="2">
    <source>
        <dbReference type="Proteomes" id="UP000887566"/>
    </source>
</evidence>
<evidence type="ECO:0000256" key="1">
    <source>
        <dbReference type="SAM" id="Phobius"/>
    </source>
</evidence>
<organism evidence="2 3">
    <name type="scientific">Plectus sambesii</name>
    <dbReference type="NCBI Taxonomy" id="2011161"/>
    <lineage>
        <taxon>Eukaryota</taxon>
        <taxon>Metazoa</taxon>
        <taxon>Ecdysozoa</taxon>
        <taxon>Nematoda</taxon>
        <taxon>Chromadorea</taxon>
        <taxon>Plectida</taxon>
        <taxon>Plectina</taxon>
        <taxon>Plectoidea</taxon>
        <taxon>Plectidae</taxon>
        <taxon>Plectus</taxon>
    </lineage>
</organism>
<keyword evidence="1" id="KW-0812">Transmembrane</keyword>
<dbReference type="WBParaSite" id="PSAMB.scaffold5672size11128.g27080.t1">
    <property type="protein sequence ID" value="PSAMB.scaffold5672size11128.g27080.t1"/>
    <property type="gene ID" value="PSAMB.scaffold5672size11128.g27080"/>
</dbReference>
<evidence type="ECO:0000313" key="3">
    <source>
        <dbReference type="WBParaSite" id="PSAMB.scaffold5672size11128.g27080.t1"/>
    </source>
</evidence>
<dbReference type="AlphaFoldDB" id="A0A914WXU3"/>
<protein>
    <submittedName>
        <fullName evidence="3">Uncharacterized protein</fullName>
    </submittedName>
</protein>
<reference evidence="3" key="1">
    <citation type="submission" date="2022-11" db="UniProtKB">
        <authorList>
            <consortium name="WormBaseParasite"/>
        </authorList>
    </citation>
    <scope>IDENTIFICATION</scope>
</reference>
<accession>A0A914WXU3</accession>
<sequence>IVNKQCRPNETETYNCHGHWTEKDVHYLIVKERHTGKKHCYVFSKLGDVLSISGFERHACHRGLLKGTTPRVRHNASESGERCDPSSAALSTASSRHLSFVVVGLTVLSVMALLSLL</sequence>
<feature type="transmembrane region" description="Helical" evidence="1">
    <location>
        <begin position="98"/>
        <end position="116"/>
    </location>
</feature>